<dbReference type="InterPro" id="IPR029063">
    <property type="entry name" value="SAM-dependent_MTases_sf"/>
</dbReference>
<keyword evidence="1" id="KW-0808">Transferase</keyword>
<keyword evidence="1" id="KW-0489">Methyltransferase</keyword>
<dbReference type="PANTHER" id="PTHR43861">
    <property type="entry name" value="TRANS-ACONITATE 2-METHYLTRANSFERASE-RELATED"/>
    <property type="match status" value="1"/>
</dbReference>
<organism evidence="1 2">
    <name type="scientific">Sebaldella termitidis (strain ATCC 33386 / NCTC 11300)</name>
    <dbReference type="NCBI Taxonomy" id="526218"/>
    <lineage>
        <taxon>Bacteria</taxon>
        <taxon>Fusobacteriati</taxon>
        <taxon>Fusobacteriota</taxon>
        <taxon>Fusobacteriia</taxon>
        <taxon>Fusobacteriales</taxon>
        <taxon>Leptotrichiaceae</taxon>
        <taxon>Sebaldella</taxon>
    </lineage>
</organism>
<dbReference type="STRING" id="526218.Sterm_0939"/>
<dbReference type="SUPFAM" id="SSF53335">
    <property type="entry name" value="S-adenosyl-L-methionine-dependent methyltransferases"/>
    <property type="match status" value="1"/>
</dbReference>
<reference evidence="1 2" key="2">
    <citation type="journal article" date="2010" name="Stand. Genomic Sci.">
        <title>Complete genome sequence of Sebaldella termitidis type strain (NCTC 11300).</title>
        <authorList>
            <person name="Harmon-Smith M."/>
            <person name="Celia L."/>
            <person name="Chertkov O."/>
            <person name="Lapidus A."/>
            <person name="Copeland A."/>
            <person name="Glavina Del Rio T."/>
            <person name="Nolan M."/>
            <person name="Lucas S."/>
            <person name="Tice H."/>
            <person name="Cheng J.F."/>
            <person name="Han C."/>
            <person name="Detter J.C."/>
            <person name="Bruce D."/>
            <person name="Goodwin L."/>
            <person name="Pitluck S."/>
            <person name="Pati A."/>
            <person name="Liolios K."/>
            <person name="Ivanova N."/>
            <person name="Mavromatis K."/>
            <person name="Mikhailova N."/>
            <person name="Chen A."/>
            <person name="Palaniappan K."/>
            <person name="Land M."/>
            <person name="Hauser L."/>
            <person name="Chang Y.J."/>
            <person name="Jeffries C.D."/>
            <person name="Brettin T."/>
            <person name="Goker M."/>
            <person name="Beck B."/>
            <person name="Bristow J."/>
            <person name="Eisen J.A."/>
            <person name="Markowitz V."/>
            <person name="Hugenholtz P."/>
            <person name="Kyrpides N.C."/>
            <person name="Klenk H.P."/>
            <person name="Chen F."/>
        </authorList>
    </citation>
    <scope>NUCLEOTIDE SEQUENCE [LARGE SCALE GENOMIC DNA]</scope>
    <source>
        <strain evidence="2">ATCC 33386 / NCTC 11300</strain>
    </source>
</reference>
<dbReference type="RefSeq" id="WP_012860403.1">
    <property type="nucleotide sequence ID" value="NC_013517.1"/>
</dbReference>
<proteinExistence type="predicted"/>
<dbReference type="EMBL" id="CP001739">
    <property type="protein sequence ID" value="ACZ07807.1"/>
    <property type="molecule type" value="Genomic_DNA"/>
</dbReference>
<dbReference type="Gene3D" id="3.40.50.150">
    <property type="entry name" value="Vaccinia Virus protein VP39"/>
    <property type="match status" value="1"/>
</dbReference>
<dbReference type="HOGENOM" id="CLU_100485_0_0_0"/>
<keyword evidence="2" id="KW-1185">Reference proteome</keyword>
<dbReference type="Pfam" id="PF13489">
    <property type="entry name" value="Methyltransf_23"/>
    <property type="match status" value="1"/>
</dbReference>
<dbReference type="GO" id="GO:0008168">
    <property type="term" value="F:methyltransferase activity"/>
    <property type="evidence" value="ECO:0007669"/>
    <property type="project" value="UniProtKB-KW"/>
</dbReference>
<accession>D1AFC2</accession>
<evidence type="ECO:0000313" key="2">
    <source>
        <dbReference type="Proteomes" id="UP000000845"/>
    </source>
</evidence>
<dbReference type="Proteomes" id="UP000000845">
    <property type="component" value="Chromosome"/>
</dbReference>
<name>D1AFC2_SEBTE</name>
<dbReference type="KEGG" id="str:Sterm_0939"/>
<dbReference type="AlphaFoldDB" id="D1AFC2"/>
<dbReference type="eggNOG" id="COG2227">
    <property type="taxonomic scope" value="Bacteria"/>
</dbReference>
<sequence length="232" mass="27373">MSKEYVYSDYTYNSRNPLVRFSHRKRFLTALNFILKENFKNLLDYGAGDGHFLKEVSKIKTDIELVGFEPIMDNTDSEKIKYYSDVSDIKDQKYDVITCFEVLEHFNSNAQNEILENIYNLLSDDGVVIISVPIEIYFPSFIKNIIRIKYTKLDFQYIKNILKALFAMNIPEIRNEEGYIGTHLGFNYKKLELLFKKYFKIMQKKNSPMEYLPVIVNSQVFYKLKKNSSNCS</sequence>
<reference evidence="2" key="1">
    <citation type="submission" date="2009-09" db="EMBL/GenBank/DDBJ databases">
        <title>The complete chromosome of Sebaldella termitidis ATCC 33386.</title>
        <authorList>
            <consortium name="US DOE Joint Genome Institute (JGI-PGF)"/>
            <person name="Lucas S."/>
            <person name="Copeland A."/>
            <person name="Lapidus A."/>
            <person name="Glavina del Rio T."/>
            <person name="Dalin E."/>
            <person name="Tice H."/>
            <person name="Bruce D."/>
            <person name="Goodwin L."/>
            <person name="Pitluck S."/>
            <person name="Kyrpides N."/>
            <person name="Mavromatis K."/>
            <person name="Ivanova N."/>
            <person name="Mikhailova N."/>
            <person name="Sims D."/>
            <person name="Meincke L."/>
            <person name="Brettin T."/>
            <person name="Detter J.C."/>
            <person name="Han C."/>
            <person name="Larimer F."/>
            <person name="Land M."/>
            <person name="Hauser L."/>
            <person name="Markowitz V."/>
            <person name="Cheng J.F."/>
            <person name="Hugenholtz P."/>
            <person name="Woyke T."/>
            <person name="Wu D."/>
            <person name="Eisen J.A."/>
        </authorList>
    </citation>
    <scope>NUCLEOTIDE SEQUENCE [LARGE SCALE GENOMIC DNA]</scope>
    <source>
        <strain evidence="2">ATCC 33386 / NCTC 11300</strain>
    </source>
</reference>
<protein>
    <submittedName>
        <fullName evidence="1">Methyltransferase type 12</fullName>
    </submittedName>
</protein>
<gene>
    <name evidence="1" type="ordered locus">Sterm_0939</name>
</gene>
<dbReference type="CDD" id="cd02440">
    <property type="entry name" value="AdoMet_MTases"/>
    <property type="match status" value="1"/>
</dbReference>
<dbReference type="GO" id="GO:0032259">
    <property type="term" value="P:methylation"/>
    <property type="evidence" value="ECO:0007669"/>
    <property type="project" value="UniProtKB-KW"/>
</dbReference>
<evidence type="ECO:0000313" key="1">
    <source>
        <dbReference type="EMBL" id="ACZ07807.1"/>
    </source>
</evidence>
<dbReference type="PANTHER" id="PTHR43861:SF6">
    <property type="entry name" value="METHYLTRANSFERASE TYPE 11"/>
    <property type="match status" value="1"/>
</dbReference>